<evidence type="ECO:0000313" key="2">
    <source>
        <dbReference type="Proteomes" id="UP001160390"/>
    </source>
</evidence>
<sequence length="196" mass="22895">MVANRGGSVLSVWSSLFIWKCLHSGTLKANKFESKTPDFRLSVTLVLSEPESPAGLHKCSYIIGWRNTAADGFRHKIENWQDLHEIRRQLWKISISCKLFKVELNQLLFEGQYLRTRKITKIIYFGLGDLADNFWSYDTACHGIHCGIPEIQYTQYNLYNVYYGEWEEEDYEIAEKISNYWVKFIKYGNPNGDGFI</sequence>
<name>A0AA35MDW5_9HYPO</name>
<protein>
    <submittedName>
        <fullName evidence="1">Uncharacterized protein</fullName>
    </submittedName>
</protein>
<keyword evidence="2" id="KW-1185">Reference proteome</keyword>
<proteinExistence type="predicted"/>
<dbReference type="Gene3D" id="3.40.50.1820">
    <property type="entry name" value="alpha/beta hydrolase"/>
    <property type="match status" value="1"/>
</dbReference>
<accession>A0AA35MDW5</accession>
<evidence type="ECO:0000313" key="1">
    <source>
        <dbReference type="EMBL" id="CAI6094789.1"/>
    </source>
</evidence>
<dbReference type="AlphaFoldDB" id="A0AA35MDW5"/>
<gene>
    <name evidence="1" type="ORF">CCHLO57077_00012200</name>
</gene>
<dbReference type="EMBL" id="CABFNP030001260">
    <property type="protein sequence ID" value="CAI6094789.1"/>
    <property type="molecule type" value="Genomic_DNA"/>
</dbReference>
<comment type="caution">
    <text evidence="1">The sequence shown here is derived from an EMBL/GenBank/DDBJ whole genome shotgun (WGS) entry which is preliminary data.</text>
</comment>
<dbReference type="InterPro" id="IPR029058">
    <property type="entry name" value="AB_hydrolase_fold"/>
</dbReference>
<organism evidence="1 2">
    <name type="scientific">Clonostachys chloroleuca</name>
    <dbReference type="NCBI Taxonomy" id="1926264"/>
    <lineage>
        <taxon>Eukaryota</taxon>
        <taxon>Fungi</taxon>
        <taxon>Dikarya</taxon>
        <taxon>Ascomycota</taxon>
        <taxon>Pezizomycotina</taxon>
        <taxon>Sordariomycetes</taxon>
        <taxon>Hypocreomycetidae</taxon>
        <taxon>Hypocreales</taxon>
        <taxon>Bionectriaceae</taxon>
        <taxon>Clonostachys</taxon>
    </lineage>
</organism>
<dbReference type="Proteomes" id="UP001160390">
    <property type="component" value="Unassembled WGS sequence"/>
</dbReference>
<reference evidence="1" key="1">
    <citation type="submission" date="2023-01" db="EMBL/GenBank/DDBJ databases">
        <authorList>
            <person name="Piombo E."/>
        </authorList>
    </citation>
    <scope>NUCLEOTIDE SEQUENCE</scope>
</reference>
<dbReference type="SUPFAM" id="SSF53474">
    <property type="entry name" value="alpha/beta-Hydrolases"/>
    <property type="match status" value="1"/>
</dbReference>